<protein>
    <submittedName>
        <fullName evidence="9">MFS transporter</fullName>
    </submittedName>
</protein>
<feature type="transmembrane region" description="Helical" evidence="7">
    <location>
        <begin position="88"/>
        <end position="107"/>
    </location>
</feature>
<name>A0A364XV78_9BACT</name>
<feature type="domain" description="Major facilitator superfamily (MFS) profile" evidence="8">
    <location>
        <begin position="17"/>
        <end position="496"/>
    </location>
</feature>
<feature type="transmembrane region" description="Helical" evidence="7">
    <location>
        <begin position="244"/>
        <end position="265"/>
    </location>
</feature>
<feature type="transmembrane region" description="Helical" evidence="7">
    <location>
        <begin position="113"/>
        <end position="133"/>
    </location>
</feature>
<evidence type="ECO:0000256" key="6">
    <source>
        <dbReference type="ARBA" id="ARBA00023136"/>
    </source>
</evidence>
<organism evidence="9 10">
    <name type="scientific">Pseudochryseolinea flava</name>
    <dbReference type="NCBI Taxonomy" id="2059302"/>
    <lineage>
        <taxon>Bacteria</taxon>
        <taxon>Pseudomonadati</taxon>
        <taxon>Bacteroidota</taxon>
        <taxon>Cytophagia</taxon>
        <taxon>Cytophagales</taxon>
        <taxon>Fulvivirgaceae</taxon>
        <taxon>Pseudochryseolinea</taxon>
    </lineage>
</organism>
<keyword evidence="2" id="KW-0813">Transport</keyword>
<dbReference type="AlphaFoldDB" id="A0A364XV78"/>
<dbReference type="InterPro" id="IPR005829">
    <property type="entry name" value="Sugar_transporter_CS"/>
</dbReference>
<evidence type="ECO:0000256" key="1">
    <source>
        <dbReference type="ARBA" id="ARBA00004651"/>
    </source>
</evidence>
<reference evidence="9 10" key="1">
    <citation type="submission" date="2018-06" db="EMBL/GenBank/DDBJ databases">
        <title>Chryseolinea flavus sp. nov., a member of the phylum Bacteroidetes isolated from soil.</title>
        <authorList>
            <person name="Li Y."/>
            <person name="Wang J."/>
        </authorList>
    </citation>
    <scope>NUCLEOTIDE SEQUENCE [LARGE SCALE GENOMIC DNA]</scope>
    <source>
        <strain evidence="9 10">SDU1-6</strain>
    </source>
</reference>
<feature type="transmembrane region" description="Helical" evidence="7">
    <location>
        <begin position="285"/>
        <end position="304"/>
    </location>
</feature>
<feature type="transmembrane region" description="Helical" evidence="7">
    <location>
        <begin position="53"/>
        <end position="76"/>
    </location>
</feature>
<keyword evidence="3" id="KW-1003">Cell membrane</keyword>
<dbReference type="FunFam" id="1.20.1250.20:FF:000001">
    <property type="entry name" value="Dicarboxylate MFS transporter"/>
    <property type="match status" value="1"/>
</dbReference>
<dbReference type="InterPro" id="IPR036259">
    <property type="entry name" value="MFS_trans_sf"/>
</dbReference>
<feature type="transmembrane region" description="Helical" evidence="7">
    <location>
        <begin position="189"/>
        <end position="210"/>
    </location>
</feature>
<dbReference type="RefSeq" id="WP_112749831.1">
    <property type="nucleotide sequence ID" value="NZ_QMFY01000023.1"/>
</dbReference>
<evidence type="ECO:0000256" key="4">
    <source>
        <dbReference type="ARBA" id="ARBA00022692"/>
    </source>
</evidence>
<accession>A0A364XV78</accession>
<dbReference type="InterPro" id="IPR020846">
    <property type="entry name" value="MFS_dom"/>
</dbReference>
<dbReference type="PROSITE" id="PS50850">
    <property type="entry name" value="MFS"/>
    <property type="match status" value="1"/>
</dbReference>
<dbReference type="Proteomes" id="UP000251889">
    <property type="component" value="Unassembled WGS sequence"/>
</dbReference>
<dbReference type="EMBL" id="QMFY01000023">
    <property type="protein sequence ID" value="RAV98015.1"/>
    <property type="molecule type" value="Genomic_DNA"/>
</dbReference>
<gene>
    <name evidence="9" type="ORF">DQQ10_25775</name>
</gene>
<evidence type="ECO:0000256" key="2">
    <source>
        <dbReference type="ARBA" id="ARBA00022448"/>
    </source>
</evidence>
<evidence type="ECO:0000259" key="8">
    <source>
        <dbReference type="PROSITE" id="PS50850"/>
    </source>
</evidence>
<dbReference type="GO" id="GO:0005886">
    <property type="term" value="C:plasma membrane"/>
    <property type="evidence" value="ECO:0007669"/>
    <property type="project" value="UniProtKB-SubCell"/>
</dbReference>
<evidence type="ECO:0000313" key="9">
    <source>
        <dbReference type="EMBL" id="RAV98015.1"/>
    </source>
</evidence>
<dbReference type="CDD" id="cd17369">
    <property type="entry name" value="MFS_ShiA_like"/>
    <property type="match status" value="1"/>
</dbReference>
<keyword evidence="4 7" id="KW-0812">Transmembrane</keyword>
<dbReference type="GO" id="GO:0022857">
    <property type="term" value="F:transmembrane transporter activity"/>
    <property type="evidence" value="ECO:0007669"/>
    <property type="project" value="InterPro"/>
</dbReference>
<proteinExistence type="predicted"/>
<dbReference type="Pfam" id="PF00083">
    <property type="entry name" value="Sugar_tr"/>
    <property type="match status" value="1"/>
</dbReference>
<feature type="transmembrane region" description="Helical" evidence="7">
    <location>
        <begin position="436"/>
        <end position="458"/>
    </location>
</feature>
<evidence type="ECO:0000256" key="7">
    <source>
        <dbReference type="SAM" id="Phobius"/>
    </source>
</evidence>
<comment type="caution">
    <text evidence="9">The sequence shown here is derived from an EMBL/GenBank/DDBJ whole genome shotgun (WGS) entry which is preliminary data.</text>
</comment>
<dbReference type="PANTHER" id="PTHR43045:SF7">
    <property type="entry name" value="MAJOR FACILITATOR SUPERFAMILY TRANSPORTER"/>
    <property type="match status" value="1"/>
</dbReference>
<sequence length="502" mass="55478">MQGTALTKSEKKNLWFVIAASSVGTLIEWYDFYIFGSLATILSEQFFPTDDPYVGFLSTLATFAAGFVVRPFGAIVFGRLGDLVGRKYTFMVTLVLMGGSTFAIGLIPGYQTIGILAPILVLILRLLQGLALGGEYGGAATYVAEHAPAAERGFYTSFIQTTATLGLFVSIGVILLVRQSVGVTEFSEWGWRIPFIVSAVLVAVSVFIRLKMSESPLFSKLKAEGKVSKNPIRESFGNKENLKLVLIALFGAAAGQGVVWYTGQFYAMTFIEKTCMVDFVQTRDIIAIALLLGTPLFIFFGWWSDKVGRKYIMLAGMLIAVFMYRPVYDKMFSIAQVTGKTELVNERVTENSPAQEKITKKFNDGTQQVITTTTKIVDGKEQRDMKQEIILSNEAYWIMILLVFAQLVLVTMVYGPIAAFLVELFPTKIRYTSMSLPYHIGNGIFGGLTPFLATFLFVQSKSDVNPEGDPLAGLWYPIAIAAITFIIGMIFLTNRRKAEVME</sequence>
<dbReference type="PROSITE" id="PS00217">
    <property type="entry name" value="SUGAR_TRANSPORT_2"/>
    <property type="match status" value="1"/>
</dbReference>
<dbReference type="InterPro" id="IPR005828">
    <property type="entry name" value="MFS_sugar_transport-like"/>
</dbReference>
<feature type="transmembrane region" description="Helical" evidence="7">
    <location>
        <begin position="395"/>
        <end position="424"/>
    </location>
</feature>
<feature type="transmembrane region" description="Helical" evidence="7">
    <location>
        <begin position="154"/>
        <end position="177"/>
    </location>
</feature>
<dbReference type="Gene3D" id="1.20.1250.20">
    <property type="entry name" value="MFS general substrate transporter like domains"/>
    <property type="match status" value="2"/>
</dbReference>
<feature type="transmembrane region" description="Helical" evidence="7">
    <location>
        <begin position="12"/>
        <end position="33"/>
    </location>
</feature>
<keyword evidence="6 7" id="KW-0472">Membrane</keyword>
<evidence type="ECO:0000313" key="10">
    <source>
        <dbReference type="Proteomes" id="UP000251889"/>
    </source>
</evidence>
<keyword evidence="5 7" id="KW-1133">Transmembrane helix</keyword>
<feature type="transmembrane region" description="Helical" evidence="7">
    <location>
        <begin position="474"/>
        <end position="492"/>
    </location>
</feature>
<evidence type="ECO:0000256" key="5">
    <source>
        <dbReference type="ARBA" id="ARBA00022989"/>
    </source>
</evidence>
<keyword evidence="10" id="KW-1185">Reference proteome</keyword>
<dbReference type="PANTHER" id="PTHR43045">
    <property type="entry name" value="SHIKIMATE TRANSPORTER"/>
    <property type="match status" value="1"/>
</dbReference>
<comment type="subcellular location">
    <subcellularLocation>
        <location evidence="1">Cell membrane</location>
        <topology evidence="1">Multi-pass membrane protein</topology>
    </subcellularLocation>
</comment>
<dbReference type="SUPFAM" id="SSF103473">
    <property type="entry name" value="MFS general substrate transporter"/>
    <property type="match status" value="1"/>
</dbReference>
<dbReference type="OrthoDB" id="9783227at2"/>
<feature type="transmembrane region" description="Helical" evidence="7">
    <location>
        <begin position="311"/>
        <end position="328"/>
    </location>
</feature>
<evidence type="ECO:0000256" key="3">
    <source>
        <dbReference type="ARBA" id="ARBA00022475"/>
    </source>
</evidence>